<dbReference type="GO" id="GO:0005634">
    <property type="term" value="C:nucleus"/>
    <property type="evidence" value="ECO:0007669"/>
    <property type="project" value="TreeGrafter"/>
</dbReference>
<dbReference type="GeneTree" id="ENSGT00440000039028"/>
<dbReference type="SMART" id="SM00674">
    <property type="entry name" value="CENPB"/>
    <property type="match status" value="1"/>
</dbReference>
<evidence type="ECO:0000313" key="4">
    <source>
        <dbReference type="Ensembl" id="ENSECRP00000006038.1"/>
    </source>
</evidence>
<dbReference type="Pfam" id="PF09607">
    <property type="entry name" value="BrkDBD"/>
    <property type="match status" value="1"/>
</dbReference>
<sequence length="449" mass="51465">MFNVLRWVGTLPGIGSCLVPCVGWDWLQQTPVTLCLDSAGWKMDGWMDIGMVAVHYYPVNMAKTTRQSYTAKFKLEMITYAKELGNRAAERKFGPTECVIRKWRKAKSTIKEMRKVKRANRGSKAHHPNLEKALIKWIEDSRHDCLGVSTTTVCLQALRLAKEQNIPEFKASMNWCWRFFGRNKLSIRRRTTISQQLPSDHEDQIGNADQTPLTFDLPSENTVNIKGARTITMRSTGNEKNRFTVMLGCMADGAKLPPYVVFKRKTMPKDKFPSGVIVRMQEQGWFNESIMDDWLKTVWMKRDGGLGKQRSMLVLDAFRCHTTDDVKSRLKRHNTDLVIIPSVMTSILQPMDAVVNKPFKAALKKKWAEWMINGEHTFTKGGNMRKVDMPTICQWIVDAWKELPIKTVVKGFKKCCISNMLDERYRNHVWESLCAACKTVCVCGSRSVP</sequence>
<dbReference type="InterPro" id="IPR009057">
    <property type="entry name" value="Homeodomain-like_sf"/>
</dbReference>
<dbReference type="GO" id="GO:0003677">
    <property type="term" value="F:DNA binding"/>
    <property type="evidence" value="ECO:0007669"/>
    <property type="project" value="UniProtKB-KW"/>
</dbReference>
<name>A0A8C4RQZ3_ERPCA</name>
<protein>
    <recommendedName>
        <fullName evidence="3">HTH CENPB-type domain-containing protein</fullName>
    </recommendedName>
</protein>
<dbReference type="AlphaFoldDB" id="A0A8C4RQZ3"/>
<dbReference type="Proteomes" id="UP000694620">
    <property type="component" value="Chromosome 3"/>
</dbReference>
<organism evidence="4 5">
    <name type="scientific">Erpetoichthys calabaricus</name>
    <name type="common">Rope fish</name>
    <name type="synonym">Calamoichthys calabaricus</name>
    <dbReference type="NCBI Taxonomy" id="27687"/>
    <lineage>
        <taxon>Eukaryota</taxon>
        <taxon>Metazoa</taxon>
        <taxon>Chordata</taxon>
        <taxon>Craniata</taxon>
        <taxon>Vertebrata</taxon>
        <taxon>Euteleostomi</taxon>
        <taxon>Actinopterygii</taxon>
        <taxon>Polypteriformes</taxon>
        <taxon>Polypteridae</taxon>
        <taxon>Erpetoichthys</taxon>
    </lineage>
</organism>
<dbReference type="Pfam" id="PF03184">
    <property type="entry name" value="DDE_1"/>
    <property type="match status" value="1"/>
</dbReference>
<dbReference type="InterPro" id="IPR004875">
    <property type="entry name" value="DDE_SF_endonuclease_dom"/>
</dbReference>
<evidence type="ECO:0000256" key="2">
    <source>
        <dbReference type="SAM" id="SignalP"/>
    </source>
</evidence>
<keyword evidence="5" id="KW-1185">Reference proteome</keyword>
<dbReference type="PROSITE" id="PS51257">
    <property type="entry name" value="PROKAR_LIPOPROTEIN"/>
    <property type="match status" value="1"/>
</dbReference>
<keyword evidence="2" id="KW-0732">Signal</keyword>
<dbReference type="PROSITE" id="PS51253">
    <property type="entry name" value="HTH_CENPB"/>
    <property type="match status" value="1"/>
</dbReference>
<feature type="chain" id="PRO_5034320665" description="HTH CENPB-type domain-containing protein" evidence="2">
    <location>
        <begin position="24"/>
        <end position="449"/>
    </location>
</feature>
<dbReference type="SUPFAM" id="SSF46689">
    <property type="entry name" value="Homeodomain-like"/>
    <property type="match status" value="1"/>
</dbReference>
<dbReference type="PANTHER" id="PTHR19303:SF74">
    <property type="entry name" value="POGO TRANSPOSABLE ELEMENT WITH KRAB DOMAIN"/>
    <property type="match status" value="1"/>
</dbReference>
<evidence type="ECO:0000313" key="5">
    <source>
        <dbReference type="Proteomes" id="UP000694620"/>
    </source>
</evidence>
<reference evidence="4" key="2">
    <citation type="submission" date="2025-08" db="UniProtKB">
        <authorList>
            <consortium name="Ensembl"/>
        </authorList>
    </citation>
    <scope>IDENTIFICATION</scope>
</reference>
<dbReference type="InterPro" id="IPR050863">
    <property type="entry name" value="CenT-Element_Derived"/>
</dbReference>
<dbReference type="PANTHER" id="PTHR19303">
    <property type="entry name" value="TRANSPOSON"/>
    <property type="match status" value="1"/>
</dbReference>
<dbReference type="InterPro" id="IPR006600">
    <property type="entry name" value="HTH_CenpB_DNA-bd_dom"/>
</dbReference>
<dbReference type="Ensembl" id="ENSECRT00000006137.1">
    <property type="protein sequence ID" value="ENSECRP00000006038.1"/>
    <property type="gene ID" value="ENSECRG00000004021.1"/>
</dbReference>
<evidence type="ECO:0000259" key="3">
    <source>
        <dbReference type="PROSITE" id="PS51253"/>
    </source>
</evidence>
<reference evidence="4" key="3">
    <citation type="submission" date="2025-09" db="UniProtKB">
        <authorList>
            <consortium name="Ensembl"/>
        </authorList>
    </citation>
    <scope>IDENTIFICATION</scope>
</reference>
<dbReference type="Pfam" id="PF03221">
    <property type="entry name" value="HTH_Tnp_Tc5"/>
    <property type="match status" value="1"/>
</dbReference>
<keyword evidence="1" id="KW-0238">DNA-binding</keyword>
<dbReference type="InterPro" id="IPR018586">
    <property type="entry name" value="Brinker_DNA-bd"/>
</dbReference>
<feature type="domain" description="HTH CENPB-type" evidence="3">
    <location>
        <begin position="118"/>
        <end position="189"/>
    </location>
</feature>
<proteinExistence type="predicted"/>
<evidence type="ECO:0000256" key="1">
    <source>
        <dbReference type="ARBA" id="ARBA00023125"/>
    </source>
</evidence>
<accession>A0A8C4RQZ3</accession>
<feature type="signal peptide" evidence="2">
    <location>
        <begin position="1"/>
        <end position="23"/>
    </location>
</feature>
<dbReference type="Gene3D" id="1.10.10.60">
    <property type="entry name" value="Homeodomain-like"/>
    <property type="match status" value="2"/>
</dbReference>
<reference evidence="4" key="1">
    <citation type="submission" date="2021-06" db="EMBL/GenBank/DDBJ databases">
        <authorList>
            <consortium name="Wellcome Sanger Institute Data Sharing"/>
        </authorList>
    </citation>
    <scope>NUCLEOTIDE SEQUENCE [LARGE SCALE GENOMIC DNA]</scope>
</reference>